<dbReference type="Pfam" id="PF04226">
    <property type="entry name" value="Transgly_assoc"/>
    <property type="match status" value="1"/>
</dbReference>
<dbReference type="KEGG" id="fri:FraEuI1c_0431"/>
<keyword evidence="3" id="KW-1003">Cell membrane</keyword>
<reference evidence="8 9" key="1">
    <citation type="submission" date="2010-10" db="EMBL/GenBank/DDBJ databases">
        <title>Complete sequence of Frankia sp. EuI1c.</title>
        <authorList>
            <consortium name="US DOE Joint Genome Institute"/>
            <person name="Lucas S."/>
            <person name="Copeland A."/>
            <person name="Lapidus A."/>
            <person name="Cheng J.-F."/>
            <person name="Bruce D."/>
            <person name="Goodwin L."/>
            <person name="Pitluck S."/>
            <person name="Chertkov O."/>
            <person name="Detter J.C."/>
            <person name="Han C."/>
            <person name="Tapia R."/>
            <person name="Land M."/>
            <person name="Hauser L."/>
            <person name="Jeffries C."/>
            <person name="Kyrpides N."/>
            <person name="Ivanova N."/>
            <person name="Mikhailova N."/>
            <person name="Beauchemin N."/>
            <person name="Sen A."/>
            <person name="Sur S.A."/>
            <person name="Gtari M."/>
            <person name="Wall L."/>
            <person name="Tisa L."/>
            <person name="Woyke T."/>
        </authorList>
    </citation>
    <scope>NUCLEOTIDE SEQUENCE [LARGE SCALE GENOMIC DNA]</scope>
    <source>
        <strain evidence="9">DSM 45817 / CECT 9037 / EuI1c</strain>
    </source>
</reference>
<dbReference type="PANTHER" id="PTHR33884">
    <property type="entry name" value="UPF0410 PROTEIN YMGE"/>
    <property type="match status" value="1"/>
</dbReference>
<evidence type="ECO:0000256" key="4">
    <source>
        <dbReference type="ARBA" id="ARBA00022692"/>
    </source>
</evidence>
<comment type="subcellular location">
    <subcellularLocation>
        <location evidence="1">Cell membrane</location>
        <topology evidence="1">Multi-pass membrane protein</topology>
    </subcellularLocation>
</comment>
<evidence type="ECO:0000313" key="9">
    <source>
        <dbReference type="Proteomes" id="UP000002484"/>
    </source>
</evidence>
<keyword evidence="9" id="KW-1185">Reference proteome</keyword>
<feature type="transmembrane region" description="Helical" evidence="7">
    <location>
        <begin position="6"/>
        <end position="23"/>
    </location>
</feature>
<dbReference type="RefSeq" id="WP_013421636.1">
    <property type="nucleotide sequence ID" value="NC_014666.1"/>
</dbReference>
<dbReference type="Proteomes" id="UP000002484">
    <property type="component" value="Chromosome"/>
</dbReference>
<evidence type="ECO:0000256" key="7">
    <source>
        <dbReference type="SAM" id="Phobius"/>
    </source>
</evidence>
<keyword evidence="6 7" id="KW-0472">Membrane</keyword>
<feature type="transmembrane region" description="Helical" evidence="7">
    <location>
        <begin position="65"/>
        <end position="84"/>
    </location>
</feature>
<dbReference type="GO" id="GO:0005886">
    <property type="term" value="C:plasma membrane"/>
    <property type="evidence" value="ECO:0007669"/>
    <property type="project" value="UniProtKB-SubCell"/>
</dbReference>
<proteinExistence type="inferred from homology"/>
<keyword evidence="4 7" id="KW-0812">Transmembrane</keyword>
<dbReference type="InParanoid" id="E3J9V2"/>
<organism evidence="8 9">
    <name type="scientific">Pseudofrankia inefficax (strain DSM 45817 / CECT 9037 / DDB 130130 / EuI1c)</name>
    <name type="common">Frankia inefficax</name>
    <dbReference type="NCBI Taxonomy" id="298654"/>
    <lineage>
        <taxon>Bacteria</taxon>
        <taxon>Bacillati</taxon>
        <taxon>Actinomycetota</taxon>
        <taxon>Actinomycetes</taxon>
        <taxon>Frankiales</taxon>
        <taxon>Frankiaceae</taxon>
        <taxon>Pseudofrankia</taxon>
    </lineage>
</organism>
<name>E3J9V2_PSEI1</name>
<dbReference type="EMBL" id="CP002299">
    <property type="protein sequence ID" value="ADP78514.1"/>
    <property type="molecule type" value="Genomic_DNA"/>
</dbReference>
<sequence>MVWTIIFWLLLGLVAGAIARFLVPGRDPMGWVGTIVLGIVGSFLGGFLGYLIFGKDLNEGALQPSGIVGSIIGAIIVLLVYRAATHRRVLR</sequence>
<gene>
    <name evidence="8" type="ordered locus">FraEuI1c_0431</name>
</gene>
<dbReference type="STRING" id="298654.FraEuI1c_0431"/>
<dbReference type="HOGENOM" id="CLU_160040_2_2_11"/>
<dbReference type="eggNOG" id="COG2261">
    <property type="taxonomic scope" value="Bacteria"/>
</dbReference>
<feature type="transmembrane region" description="Helical" evidence="7">
    <location>
        <begin position="30"/>
        <end position="53"/>
    </location>
</feature>
<protein>
    <submittedName>
        <fullName evidence="8">Transglycosylase-associated protein</fullName>
    </submittedName>
</protein>
<dbReference type="AlphaFoldDB" id="E3J9V2"/>
<dbReference type="InterPro" id="IPR007341">
    <property type="entry name" value="Transgly_assoc"/>
</dbReference>
<evidence type="ECO:0000256" key="3">
    <source>
        <dbReference type="ARBA" id="ARBA00022475"/>
    </source>
</evidence>
<dbReference type="OrthoDB" id="5197368at2"/>
<evidence type="ECO:0000256" key="5">
    <source>
        <dbReference type="ARBA" id="ARBA00022989"/>
    </source>
</evidence>
<evidence type="ECO:0000256" key="1">
    <source>
        <dbReference type="ARBA" id="ARBA00004651"/>
    </source>
</evidence>
<dbReference type="PANTHER" id="PTHR33884:SF3">
    <property type="entry name" value="UPF0410 PROTEIN YMGE"/>
    <property type="match status" value="1"/>
</dbReference>
<evidence type="ECO:0000256" key="2">
    <source>
        <dbReference type="ARBA" id="ARBA00011006"/>
    </source>
</evidence>
<comment type="similarity">
    <text evidence="2">Belongs to the UPF0410 family.</text>
</comment>
<evidence type="ECO:0000256" key="6">
    <source>
        <dbReference type="ARBA" id="ARBA00023136"/>
    </source>
</evidence>
<keyword evidence="5 7" id="KW-1133">Transmembrane helix</keyword>
<evidence type="ECO:0000313" key="8">
    <source>
        <dbReference type="EMBL" id="ADP78514.1"/>
    </source>
</evidence>
<accession>E3J9V2</accession>